<dbReference type="InterPro" id="IPR011009">
    <property type="entry name" value="Kinase-like_dom_sf"/>
</dbReference>
<reference evidence="7" key="1">
    <citation type="submission" date="2007-07" db="EMBL/GenBank/DDBJ databases">
        <title>PCAP assembly of the Caenorhabditis remanei genome.</title>
        <authorList>
            <consortium name="The Caenorhabditis remanei Sequencing Consortium"/>
            <person name="Wilson R.K."/>
        </authorList>
    </citation>
    <scope>NUCLEOTIDE SEQUENCE [LARGE SCALE GENOMIC DNA]</scope>
    <source>
        <strain evidence="7">PB4641</strain>
    </source>
</reference>
<organism evidence="8">
    <name type="scientific">Caenorhabditis remanei</name>
    <name type="common">Caenorhabditis vulgaris</name>
    <dbReference type="NCBI Taxonomy" id="31234"/>
    <lineage>
        <taxon>Eukaryota</taxon>
        <taxon>Metazoa</taxon>
        <taxon>Ecdysozoa</taxon>
        <taxon>Nematoda</taxon>
        <taxon>Chromadorea</taxon>
        <taxon>Rhabditida</taxon>
        <taxon>Rhabditina</taxon>
        <taxon>Rhabditomorpha</taxon>
        <taxon>Rhabditoidea</taxon>
        <taxon>Rhabditidae</taxon>
        <taxon>Peloderinae</taxon>
        <taxon>Caenorhabditis</taxon>
    </lineage>
</organism>
<keyword evidence="4" id="KW-0418">Kinase</keyword>
<dbReference type="PANTHER" id="PTHR24346">
    <property type="entry name" value="MAP/MICROTUBULE AFFINITY-REGULATING KINASE"/>
    <property type="match status" value="1"/>
</dbReference>
<evidence type="ECO:0000259" key="6">
    <source>
        <dbReference type="PROSITE" id="PS50011"/>
    </source>
</evidence>
<keyword evidence="8" id="KW-1185">Reference proteome</keyword>
<evidence type="ECO:0000256" key="5">
    <source>
        <dbReference type="SAM" id="SignalP"/>
    </source>
</evidence>
<dbReference type="GO" id="GO:0005737">
    <property type="term" value="C:cytoplasm"/>
    <property type="evidence" value="ECO:0007669"/>
    <property type="project" value="TreeGrafter"/>
</dbReference>
<evidence type="ECO:0000256" key="3">
    <source>
        <dbReference type="PROSITE-ProRule" id="PRU10141"/>
    </source>
</evidence>
<dbReference type="OrthoDB" id="539158at2759"/>
<dbReference type="OMA" id="EMIMEFA"/>
<dbReference type="InterPro" id="IPR000719">
    <property type="entry name" value="Prot_kinase_dom"/>
</dbReference>
<dbReference type="PANTHER" id="PTHR24346:SF30">
    <property type="entry name" value="MATERNAL EMBRYONIC LEUCINE ZIPPER KINASE"/>
    <property type="match status" value="1"/>
</dbReference>
<feature type="chain" id="PRO_5003177015" description="Protein kinase domain-containing protein" evidence="5">
    <location>
        <begin position="18"/>
        <end position="320"/>
    </location>
</feature>
<dbReference type="STRING" id="31234.E3MJJ2"/>
<dbReference type="InterPro" id="IPR017441">
    <property type="entry name" value="Protein_kinase_ATP_BS"/>
</dbReference>
<dbReference type="SUPFAM" id="SSF56112">
    <property type="entry name" value="Protein kinase-like (PK-like)"/>
    <property type="match status" value="1"/>
</dbReference>
<keyword evidence="4" id="KW-0808">Transferase</keyword>
<dbReference type="Proteomes" id="UP000008281">
    <property type="component" value="Unassembled WGS sequence"/>
</dbReference>
<dbReference type="InParanoid" id="E3MJJ2"/>
<feature type="domain" description="Protein kinase" evidence="6">
    <location>
        <begin position="35"/>
        <end position="320"/>
    </location>
</feature>
<dbReference type="Gene3D" id="1.10.510.10">
    <property type="entry name" value="Transferase(Phosphotransferase) domain 1"/>
    <property type="match status" value="1"/>
</dbReference>
<dbReference type="PROSITE" id="PS00108">
    <property type="entry name" value="PROTEIN_KINASE_ST"/>
    <property type="match status" value="1"/>
</dbReference>
<dbReference type="eggNOG" id="KOG0590">
    <property type="taxonomic scope" value="Eukaryota"/>
</dbReference>
<dbReference type="GO" id="GO:0035556">
    <property type="term" value="P:intracellular signal transduction"/>
    <property type="evidence" value="ECO:0007669"/>
    <property type="project" value="TreeGrafter"/>
</dbReference>
<dbReference type="SMART" id="SM00220">
    <property type="entry name" value="S_TKc"/>
    <property type="match status" value="1"/>
</dbReference>
<dbReference type="PROSITE" id="PS50011">
    <property type="entry name" value="PROTEIN_KINASE_DOM"/>
    <property type="match status" value="1"/>
</dbReference>
<proteinExistence type="inferred from homology"/>
<protein>
    <recommendedName>
        <fullName evidence="6">Protein kinase domain-containing protein</fullName>
    </recommendedName>
</protein>
<keyword evidence="5" id="KW-0732">Signal</keyword>
<gene>
    <name evidence="7" type="ORF">CRE_19143</name>
</gene>
<dbReference type="Pfam" id="PF00069">
    <property type="entry name" value="Pkinase"/>
    <property type="match status" value="1"/>
</dbReference>
<evidence type="ECO:0000313" key="8">
    <source>
        <dbReference type="Proteomes" id="UP000008281"/>
    </source>
</evidence>
<dbReference type="AlphaFoldDB" id="E3MJJ2"/>
<evidence type="ECO:0000256" key="4">
    <source>
        <dbReference type="RuleBase" id="RU000304"/>
    </source>
</evidence>
<dbReference type="EMBL" id="DS268450">
    <property type="protein sequence ID" value="EFP03564.1"/>
    <property type="molecule type" value="Genomic_DNA"/>
</dbReference>
<comment type="similarity">
    <text evidence="4">Belongs to the protein kinase superfamily.</text>
</comment>
<name>E3MJJ2_CAERE</name>
<feature type="binding site" evidence="3">
    <location>
        <position position="65"/>
    </location>
    <ligand>
        <name>ATP</name>
        <dbReference type="ChEBI" id="CHEBI:30616"/>
    </ligand>
</feature>
<dbReference type="PROSITE" id="PS00107">
    <property type="entry name" value="PROTEIN_KINASE_ATP"/>
    <property type="match status" value="1"/>
</dbReference>
<dbReference type="InterPro" id="IPR008271">
    <property type="entry name" value="Ser/Thr_kinase_AS"/>
</dbReference>
<keyword evidence="2 3" id="KW-0067">ATP-binding</keyword>
<dbReference type="GO" id="GO:0005524">
    <property type="term" value="F:ATP binding"/>
    <property type="evidence" value="ECO:0007669"/>
    <property type="project" value="UniProtKB-UniRule"/>
</dbReference>
<feature type="signal peptide" evidence="5">
    <location>
        <begin position="1"/>
        <end position="17"/>
    </location>
</feature>
<sequence>MLSAILKWFWCMVGVMGGSEPPTPAPEPRIIQSRLKTVRKLGSGGYGDVVLMVDSRNCSKQYAVKLITVGCWRWSEVFKEFRIHRFLSEEFHEHIIALFAVYHSADQYEMIMEFASGGDLFEHVKRNSQLDSETSRRFFQHLMAGIKFIHEHNLVHRDIKHENLLITANNVLKISDFGKATEYRDSGKEIWFFEKVGSLRYVAPELLSFQMYRGPPVDIWAAGVVLFGMITGCYPWKVACSINGSYREWKKRTQVEQLAQSTRLSTSWCSSIQREYPVPICLHGPHQALKETSFSPFMYVEKTRKISGTLFLSTSLLNPF</sequence>
<evidence type="ECO:0000313" key="7">
    <source>
        <dbReference type="EMBL" id="EFP03564.1"/>
    </source>
</evidence>
<keyword evidence="4" id="KW-0723">Serine/threonine-protein kinase</keyword>
<evidence type="ECO:0000256" key="1">
    <source>
        <dbReference type="ARBA" id="ARBA00022741"/>
    </source>
</evidence>
<evidence type="ECO:0000256" key="2">
    <source>
        <dbReference type="ARBA" id="ARBA00022840"/>
    </source>
</evidence>
<dbReference type="GO" id="GO:0004674">
    <property type="term" value="F:protein serine/threonine kinase activity"/>
    <property type="evidence" value="ECO:0007669"/>
    <property type="project" value="UniProtKB-KW"/>
</dbReference>
<dbReference type="HOGENOM" id="CLU_869417_0_0_1"/>
<accession>E3MJJ2</accession>
<keyword evidence="1 3" id="KW-0547">Nucleotide-binding</keyword>